<dbReference type="Proteomes" id="UP000799755">
    <property type="component" value="Unassembled WGS sequence"/>
</dbReference>
<sequence length="254" mass="28884">MKSIRVNSDWPRLNFESMLSGSWMEGRLQGNDRRYHIYADDWDEDALSILLSVLHLRNSYIPRSAPLAMLTKIVVLAEYYCYLEPVKLLTDLWIKDIKAPHQSRQTHIEAIGNVISQLHDLLDEYCQRDYHCPSGINSFESGSILYGALAKGMEWSGLLAPYPVAPFFGMSFGELCSNVYNMKSPVWSNSGYKRDYKHPCNLKDKIAKIVDEANNEVTGLELRAFDRDQVALLSSEGCPSLSTNEPPSHQRSDM</sequence>
<protein>
    <submittedName>
        <fullName evidence="1">Uncharacterized protein</fullName>
    </submittedName>
</protein>
<gene>
    <name evidence="1" type="ORF">BDR25DRAFT_340167</name>
</gene>
<reference evidence="1" key="1">
    <citation type="journal article" date="2020" name="Stud. Mycol.">
        <title>101 Dothideomycetes genomes: a test case for predicting lifestyles and emergence of pathogens.</title>
        <authorList>
            <person name="Haridas S."/>
            <person name="Albert R."/>
            <person name="Binder M."/>
            <person name="Bloem J."/>
            <person name="Labutti K."/>
            <person name="Salamov A."/>
            <person name="Andreopoulos B."/>
            <person name="Baker S."/>
            <person name="Barry K."/>
            <person name="Bills G."/>
            <person name="Bluhm B."/>
            <person name="Cannon C."/>
            <person name="Castanera R."/>
            <person name="Culley D."/>
            <person name="Daum C."/>
            <person name="Ezra D."/>
            <person name="Gonzalez J."/>
            <person name="Henrissat B."/>
            <person name="Kuo A."/>
            <person name="Liang C."/>
            <person name="Lipzen A."/>
            <person name="Lutzoni F."/>
            <person name="Magnuson J."/>
            <person name="Mondo S."/>
            <person name="Nolan M."/>
            <person name="Ohm R."/>
            <person name="Pangilinan J."/>
            <person name="Park H.-J."/>
            <person name="Ramirez L."/>
            <person name="Alfaro M."/>
            <person name="Sun H."/>
            <person name="Tritt A."/>
            <person name="Yoshinaga Y."/>
            <person name="Zwiers L.-H."/>
            <person name="Turgeon B."/>
            <person name="Goodwin S."/>
            <person name="Spatafora J."/>
            <person name="Crous P."/>
            <person name="Grigoriev I."/>
        </authorList>
    </citation>
    <scope>NUCLEOTIDE SEQUENCE</scope>
    <source>
        <strain evidence="1">ATCC 200398</strain>
    </source>
</reference>
<evidence type="ECO:0000313" key="2">
    <source>
        <dbReference type="Proteomes" id="UP000799755"/>
    </source>
</evidence>
<name>A0ACB6R9J3_9PLEO</name>
<proteinExistence type="predicted"/>
<keyword evidence="2" id="KW-1185">Reference proteome</keyword>
<comment type="caution">
    <text evidence="1">The sequence shown here is derived from an EMBL/GenBank/DDBJ whole genome shotgun (WGS) entry which is preliminary data.</text>
</comment>
<accession>A0ACB6R9J3</accession>
<dbReference type="EMBL" id="MU003496">
    <property type="protein sequence ID" value="KAF2475405.1"/>
    <property type="molecule type" value="Genomic_DNA"/>
</dbReference>
<organism evidence="1 2">
    <name type="scientific">Lindgomyces ingoldianus</name>
    <dbReference type="NCBI Taxonomy" id="673940"/>
    <lineage>
        <taxon>Eukaryota</taxon>
        <taxon>Fungi</taxon>
        <taxon>Dikarya</taxon>
        <taxon>Ascomycota</taxon>
        <taxon>Pezizomycotina</taxon>
        <taxon>Dothideomycetes</taxon>
        <taxon>Pleosporomycetidae</taxon>
        <taxon>Pleosporales</taxon>
        <taxon>Lindgomycetaceae</taxon>
        <taxon>Lindgomyces</taxon>
    </lineage>
</organism>
<evidence type="ECO:0000313" key="1">
    <source>
        <dbReference type="EMBL" id="KAF2475405.1"/>
    </source>
</evidence>